<dbReference type="Proteomes" id="UP001059617">
    <property type="component" value="Chromosome"/>
</dbReference>
<evidence type="ECO:0000256" key="1">
    <source>
        <dbReference type="ARBA" id="ARBA00010062"/>
    </source>
</evidence>
<evidence type="ECO:0000259" key="4">
    <source>
        <dbReference type="Pfam" id="PF13458"/>
    </source>
</evidence>
<dbReference type="Pfam" id="PF13458">
    <property type="entry name" value="Peripla_BP_6"/>
    <property type="match status" value="1"/>
</dbReference>
<sequence length="419" mass="43274">MIGKTRSLQGAAKRSLAALALVATAALAGCGDDNGAGDKGGLTGEPIKVGVIHTLTGPLSADSASGAEVSKAWASWVNKHGGLKGRPIELVIKDDQGNTALSAKYINELVNVDKVVAVVGSNAQGSGESTWAPALEKAGVPFVGGNGSNMNSMLSPVYFPTSANLIALFYGTAEAASKNGDKMAQLYCAGSATCKTTVDLLNTLGGPLGVKVAYSSAVDGSLPDFTALCQSVKGSGAKSFSVSLTSDVAKRFAEQCETQGLDIPMISQTASGRLAGQSGFNNVQFVDARFPFFDESTPATKEFHDAIREFAPKLGSKEKPLNFIDPGVWVSGKLFEAAVNAAPDGPITSDSVKKGLYALKDETLGGLTGPLNFKPGEPFLNNCYYTYSLKDGKFSTPDGVKPKCAPADQIAKIVASLKG</sequence>
<feature type="signal peptide" evidence="3">
    <location>
        <begin position="1"/>
        <end position="28"/>
    </location>
</feature>
<dbReference type="PANTHER" id="PTHR30483">
    <property type="entry name" value="LEUCINE-SPECIFIC-BINDING PROTEIN"/>
    <property type="match status" value="1"/>
</dbReference>
<dbReference type="PANTHER" id="PTHR30483:SF6">
    <property type="entry name" value="PERIPLASMIC BINDING PROTEIN OF ABC TRANSPORTER FOR NATURAL AMINO ACIDS"/>
    <property type="match status" value="1"/>
</dbReference>
<evidence type="ECO:0000313" key="6">
    <source>
        <dbReference type="Proteomes" id="UP001059617"/>
    </source>
</evidence>
<evidence type="ECO:0000313" key="5">
    <source>
        <dbReference type="EMBL" id="UWP80383.1"/>
    </source>
</evidence>
<dbReference type="EMBL" id="CP073720">
    <property type="protein sequence ID" value="UWP80383.1"/>
    <property type="molecule type" value="Genomic_DNA"/>
</dbReference>
<dbReference type="RefSeq" id="WP_259858143.1">
    <property type="nucleotide sequence ID" value="NZ_BAAAST010000009.1"/>
</dbReference>
<accession>A0ABY5VV72</accession>
<dbReference type="PROSITE" id="PS51257">
    <property type="entry name" value="PROKAR_LIPOPROTEIN"/>
    <property type="match status" value="1"/>
</dbReference>
<dbReference type="InterPro" id="IPR028082">
    <property type="entry name" value="Peripla_BP_I"/>
</dbReference>
<dbReference type="CDD" id="cd06341">
    <property type="entry name" value="PBP1_ABC_ligand_binding-like"/>
    <property type="match status" value="1"/>
</dbReference>
<dbReference type="Gene3D" id="3.40.50.2300">
    <property type="match status" value="2"/>
</dbReference>
<feature type="chain" id="PRO_5047154852" evidence="3">
    <location>
        <begin position="29"/>
        <end position="419"/>
    </location>
</feature>
<proteinExistence type="inferred from homology"/>
<reference evidence="5" key="1">
    <citation type="submission" date="2021-04" db="EMBL/GenBank/DDBJ databases">
        <authorList>
            <person name="Hartkoorn R.C."/>
            <person name="Beaudoing E."/>
            <person name="Hot D."/>
        </authorList>
    </citation>
    <scope>NUCLEOTIDE SEQUENCE</scope>
    <source>
        <strain evidence="5">NRRL B-16292</strain>
    </source>
</reference>
<keyword evidence="2 3" id="KW-0732">Signal</keyword>
<name>A0ABY5VV72_9ACTN</name>
<gene>
    <name evidence="5" type="ORF">Dfulv_35210</name>
</gene>
<dbReference type="InterPro" id="IPR028081">
    <property type="entry name" value="Leu-bd"/>
</dbReference>
<organism evidence="5 6">
    <name type="scientific">Dactylosporangium fulvum</name>
    <dbReference type="NCBI Taxonomy" id="53359"/>
    <lineage>
        <taxon>Bacteria</taxon>
        <taxon>Bacillati</taxon>
        <taxon>Actinomycetota</taxon>
        <taxon>Actinomycetes</taxon>
        <taxon>Micromonosporales</taxon>
        <taxon>Micromonosporaceae</taxon>
        <taxon>Dactylosporangium</taxon>
    </lineage>
</organism>
<reference evidence="5" key="2">
    <citation type="submission" date="2022-09" db="EMBL/GenBank/DDBJ databases">
        <title>Biosynthetic gene clusters of Dactylosporangioum fulvum.</title>
        <authorList>
            <person name="Caradec T."/>
        </authorList>
    </citation>
    <scope>NUCLEOTIDE SEQUENCE</scope>
    <source>
        <strain evidence="5">NRRL B-16292</strain>
    </source>
</reference>
<protein>
    <submittedName>
        <fullName evidence="5">ABC transporter substrate-binding protein</fullName>
    </submittedName>
</protein>
<evidence type="ECO:0000256" key="3">
    <source>
        <dbReference type="SAM" id="SignalP"/>
    </source>
</evidence>
<dbReference type="SUPFAM" id="SSF53822">
    <property type="entry name" value="Periplasmic binding protein-like I"/>
    <property type="match status" value="1"/>
</dbReference>
<evidence type="ECO:0000256" key="2">
    <source>
        <dbReference type="ARBA" id="ARBA00022729"/>
    </source>
</evidence>
<comment type="similarity">
    <text evidence="1">Belongs to the leucine-binding protein family.</text>
</comment>
<feature type="domain" description="Leucine-binding protein" evidence="4">
    <location>
        <begin position="46"/>
        <end position="392"/>
    </location>
</feature>
<keyword evidence="6" id="KW-1185">Reference proteome</keyword>
<dbReference type="InterPro" id="IPR051010">
    <property type="entry name" value="BCAA_transport"/>
</dbReference>